<dbReference type="Proteomes" id="UP000293142">
    <property type="component" value="Unassembled WGS sequence"/>
</dbReference>
<organism evidence="1 2">
    <name type="scientific">Paenibacillus thalictri</name>
    <dbReference type="NCBI Taxonomy" id="2527873"/>
    <lineage>
        <taxon>Bacteria</taxon>
        <taxon>Bacillati</taxon>
        <taxon>Bacillota</taxon>
        <taxon>Bacilli</taxon>
        <taxon>Bacillales</taxon>
        <taxon>Paenibacillaceae</taxon>
        <taxon>Paenibacillus</taxon>
    </lineage>
</organism>
<protein>
    <submittedName>
        <fullName evidence="1">Uncharacterized protein</fullName>
    </submittedName>
</protein>
<sequence>MPKQFKGRETMDKNARRIRIEQLKKKIKTENPNALYQECVDALGGSTRICSQDQSIRIVASLVLSFPFTKWGRIDWESINRRFVIKKIEEVYQIEEFNNDEEYLIIWDEMNLPVIESLFSRIIRNYEDVTAVGFNTWIVNREMNRIIEVHHEGEINVGIIN</sequence>
<dbReference type="Pfam" id="PF24172">
    <property type="entry name" value="CdiI_ImmP"/>
    <property type="match status" value="1"/>
</dbReference>
<dbReference type="EMBL" id="SIRE01000058">
    <property type="protein sequence ID" value="TBL67474.1"/>
    <property type="molecule type" value="Genomic_DNA"/>
</dbReference>
<dbReference type="InterPro" id="IPR049585">
    <property type="entry name" value="CdiI_EcoliA0-like"/>
</dbReference>
<gene>
    <name evidence="1" type="ORF">EYB31_39655</name>
</gene>
<dbReference type="AlphaFoldDB" id="A0A4Q9DDQ1"/>
<dbReference type="CDD" id="cd20693">
    <property type="entry name" value="CdiI_EcoliA0-like"/>
    <property type="match status" value="1"/>
</dbReference>
<comment type="caution">
    <text evidence="1">The sequence shown here is derived from an EMBL/GenBank/DDBJ whole genome shotgun (WGS) entry which is preliminary data.</text>
</comment>
<evidence type="ECO:0000313" key="1">
    <source>
        <dbReference type="EMBL" id="TBL67474.1"/>
    </source>
</evidence>
<proteinExistence type="predicted"/>
<keyword evidence="2" id="KW-1185">Reference proteome</keyword>
<accession>A0A4Q9DDQ1</accession>
<reference evidence="1 2" key="1">
    <citation type="submission" date="2019-02" db="EMBL/GenBank/DDBJ databases">
        <title>Paenibacillus sp. nov., isolated from surface-sterilized tissue of Thalictrum simplex L.</title>
        <authorList>
            <person name="Tuo L."/>
        </authorList>
    </citation>
    <scope>NUCLEOTIDE SEQUENCE [LARGE SCALE GENOMIC DNA]</scope>
    <source>
        <strain evidence="1 2">N2SHLJ1</strain>
    </source>
</reference>
<name>A0A4Q9DDQ1_9BACL</name>
<evidence type="ECO:0000313" key="2">
    <source>
        <dbReference type="Proteomes" id="UP000293142"/>
    </source>
</evidence>
<dbReference type="OrthoDB" id="6565706at2"/>